<keyword evidence="13 16" id="KW-0131">Cell cycle</keyword>
<evidence type="ECO:0000256" key="16">
    <source>
        <dbReference type="HAMAP-Rule" id="MF_00037"/>
    </source>
</evidence>
<dbReference type="GO" id="GO:0071555">
    <property type="term" value="P:cell wall organization"/>
    <property type="evidence" value="ECO:0007669"/>
    <property type="project" value="UniProtKB-KW"/>
</dbReference>
<keyword evidence="10 16" id="KW-0133">Cell shape</keyword>
<dbReference type="Gene3D" id="3.90.78.10">
    <property type="entry name" value="UDP-N-acetylenolpyruvoylglucosamine reductase, C-terminal domain"/>
    <property type="match status" value="1"/>
</dbReference>
<comment type="pathway">
    <text evidence="4 16">Cell wall biogenesis; peptidoglycan biosynthesis.</text>
</comment>
<dbReference type="HAMAP" id="MF_00037">
    <property type="entry name" value="MurB"/>
    <property type="match status" value="1"/>
</dbReference>
<dbReference type="PATRIC" id="fig|1126211.3.peg.1595"/>
<keyword evidence="12 16" id="KW-0560">Oxidoreductase</keyword>
<feature type="active site" evidence="16">
    <location>
        <position position="296"/>
    </location>
</feature>
<dbReference type="Pfam" id="PF01565">
    <property type="entry name" value="FAD_binding_4"/>
    <property type="match status" value="1"/>
</dbReference>
<dbReference type="EMBL" id="CP003332">
    <property type="protein sequence ID" value="AFJ61672.1"/>
    <property type="molecule type" value="Genomic_DNA"/>
</dbReference>
<proteinExistence type="inferred from homology"/>
<dbReference type="KEGG" id="bqy:MUS_1672"/>
<gene>
    <name evidence="16 18" type="primary">murB</name>
    <name evidence="18" type="ORF">MUS_1672</name>
</gene>
<feature type="domain" description="FAD-binding PCMH-type" evidence="17">
    <location>
        <begin position="30"/>
        <end position="197"/>
    </location>
</feature>
<evidence type="ECO:0000256" key="10">
    <source>
        <dbReference type="ARBA" id="ARBA00022960"/>
    </source>
</evidence>
<keyword evidence="5 16" id="KW-0963">Cytoplasm</keyword>
<name>I2C4U8_BACAY</name>
<comment type="catalytic activity">
    <reaction evidence="15 16">
        <text>UDP-N-acetyl-alpha-D-muramate + NADP(+) = UDP-N-acetyl-3-O-(1-carboxyvinyl)-alpha-D-glucosamine + NADPH + H(+)</text>
        <dbReference type="Rhea" id="RHEA:12248"/>
        <dbReference type="ChEBI" id="CHEBI:15378"/>
        <dbReference type="ChEBI" id="CHEBI:57783"/>
        <dbReference type="ChEBI" id="CHEBI:58349"/>
        <dbReference type="ChEBI" id="CHEBI:68483"/>
        <dbReference type="ChEBI" id="CHEBI:70757"/>
        <dbReference type="EC" id="1.3.1.98"/>
    </reaction>
</comment>
<accession>I2C4U8</accession>
<dbReference type="GO" id="GO:0051301">
    <property type="term" value="P:cell division"/>
    <property type="evidence" value="ECO:0007669"/>
    <property type="project" value="UniProtKB-KW"/>
</dbReference>
<evidence type="ECO:0000256" key="1">
    <source>
        <dbReference type="ARBA" id="ARBA00001974"/>
    </source>
</evidence>
<feature type="active site" evidence="16">
    <location>
        <position position="175"/>
    </location>
</feature>
<reference evidence="18 19" key="1">
    <citation type="journal article" date="2012" name="J. Biotechnol.">
        <title>Genome sequence of the plant growth promoting strain Bacillus amyloliquefaciens subsp. plantarum B9601-Y2 and expression of mersacidin and other secondary metabolites.</title>
        <authorList>
            <person name="He P."/>
            <person name="Hao K."/>
            <person name="Blom J."/>
            <person name="Ruckert C."/>
            <person name="Vater J."/>
            <person name="Mao Z."/>
            <person name="Wu Y."/>
            <person name="Hou M."/>
            <person name="He P."/>
            <person name="He Y."/>
            <person name="Borriss R."/>
        </authorList>
    </citation>
    <scope>NUCLEOTIDE SEQUENCE [LARGE SCALE GENOMIC DNA]</scope>
    <source>
        <strain evidence="18">Y2</strain>
    </source>
</reference>
<evidence type="ECO:0000256" key="6">
    <source>
        <dbReference type="ARBA" id="ARBA00022618"/>
    </source>
</evidence>
<dbReference type="EC" id="1.3.1.98" evidence="16"/>
<dbReference type="UniPathway" id="UPA00219"/>
<dbReference type="NCBIfam" id="NF010480">
    <property type="entry name" value="PRK13905.1"/>
    <property type="match status" value="1"/>
</dbReference>
<feature type="active site" description="Proton donor" evidence="16">
    <location>
        <position position="226"/>
    </location>
</feature>
<evidence type="ECO:0000256" key="5">
    <source>
        <dbReference type="ARBA" id="ARBA00022490"/>
    </source>
</evidence>
<evidence type="ECO:0000256" key="2">
    <source>
        <dbReference type="ARBA" id="ARBA00003921"/>
    </source>
</evidence>
<evidence type="ECO:0000256" key="13">
    <source>
        <dbReference type="ARBA" id="ARBA00023306"/>
    </source>
</evidence>
<dbReference type="GO" id="GO:0005829">
    <property type="term" value="C:cytosol"/>
    <property type="evidence" value="ECO:0007669"/>
    <property type="project" value="TreeGrafter"/>
</dbReference>
<dbReference type="InterPro" id="IPR003170">
    <property type="entry name" value="MurB"/>
</dbReference>
<dbReference type="InterPro" id="IPR011601">
    <property type="entry name" value="MurB_C"/>
</dbReference>
<keyword evidence="11 16" id="KW-0573">Peptidoglycan synthesis</keyword>
<dbReference type="InterPro" id="IPR016169">
    <property type="entry name" value="FAD-bd_PCMH_sub2"/>
</dbReference>
<sequence>MMENVIQELRDREVGKVLEQEPLANHTTMKIGGPADILIIPNRVEAVKDIMDIVKKHDLPWTVIGRGSNLLVLDEGIRGVVIKLGAGLDHLEIDGDQVTVGGGYSVVRLATSMSKKGMSGLEFAAGIPGSIGGAVYMNAGAHGSDMSEILVKARILFEDGTIEWLTNEEMDFSYRTSVLQKKRPGVCLEAVLKLEQKEREAITAQMQQNKDYRKNTQPYSSPCAGSIFRNPLPNHAGNLVEKAGLKGHQIGGAKVSEMHGNFIVNAGGATAKDVLDLIEYVKKTIREQYDVDMHTEVEIIGGNR</sequence>
<dbReference type="NCBIfam" id="TIGR00179">
    <property type="entry name" value="murB"/>
    <property type="match status" value="1"/>
</dbReference>
<keyword evidence="6 16" id="KW-0132">Cell division</keyword>
<evidence type="ECO:0000313" key="18">
    <source>
        <dbReference type="EMBL" id="AFJ61672.1"/>
    </source>
</evidence>
<protein>
    <recommendedName>
        <fullName evidence="16">UDP-N-acetylenolpyruvoylglucosamine reductase</fullName>
        <ecNumber evidence="16">1.3.1.98</ecNumber>
    </recommendedName>
    <alternativeName>
        <fullName evidence="16">UDP-N-acetylmuramate dehydrogenase</fullName>
    </alternativeName>
</protein>
<evidence type="ECO:0000256" key="14">
    <source>
        <dbReference type="ARBA" id="ARBA00023316"/>
    </source>
</evidence>
<keyword evidence="8 16" id="KW-0274">FAD</keyword>
<dbReference type="Gene3D" id="3.30.465.10">
    <property type="match status" value="1"/>
</dbReference>
<organism evidence="18 19">
    <name type="scientific">Bacillus amyloliquefaciens (strain Y2)</name>
    <name type="common">Bacillus amyloliquefaciens subsp. plantarum (strain B9601-Y2)</name>
    <dbReference type="NCBI Taxonomy" id="1155777"/>
    <lineage>
        <taxon>Bacteria</taxon>
        <taxon>Bacillati</taxon>
        <taxon>Bacillota</taxon>
        <taxon>Bacilli</taxon>
        <taxon>Bacillales</taxon>
        <taxon>Bacillaceae</taxon>
        <taxon>Bacillus</taxon>
        <taxon>Bacillus amyloliquefaciens group</taxon>
    </lineage>
</organism>
<dbReference type="HOGENOM" id="CLU_035304_1_1_9"/>
<comment type="function">
    <text evidence="2 16">Cell wall formation.</text>
</comment>
<evidence type="ECO:0000256" key="9">
    <source>
        <dbReference type="ARBA" id="ARBA00022857"/>
    </source>
</evidence>
<dbReference type="GO" id="GO:0009252">
    <property type="term" value="P:peptidoglycan biosynthetic process"/>
    <property type="evidence" value="ECO:0007669"/>
    <property type="project" value="UniProtKB-UniRule"/>
</dbReference>
<dbReference type="InterPro" id="IPR036635">
    <property type="entry name" value="MurB_C_sf"/>
</dbReference>
<dbReference type="InterPro" id="IPR036318">
    <property type="entry name" value="FAD-bd_PCMH-like_sf"/>
</dbReference>
<dbReference type="SUPFAM" id="SSF56194">
    <property type="entry name" value="Uridine diphospho-N-Acetylenolpyruvylglucosamine reductase, MurB, C-terminal domain"/>
    <property type="match status" value="1"/>
</dbReference>
<evidence type="ECO:0000256" key="15">
    <source>
        <dbReference type="ARBA" id="ARBA00048914"/>
    </source>
</evidence>
<dbReference type="PANTHER" id="PTHR21071">
    <property type="entry name" value="UDP-N-ACETYLENOLPYRUVOYLGLUCOSAMINE REDUCTASE"/>
    <property type="match status" value="1"/>
</dbReference>
<evidence type="ECO:0000256" key="12">
    <source>
        <dbReference type="ARBA" id="ARBA00023002"/>
    </source>
</evidence>
<comment type="cofactor">
    <cofactor evidence="1 16">
        <name>FAD</name>
        <dbReference type="ChEBI" id="CHEBI:57692"/>
    </cofactor>
</comment>
<evidence type="ECO:0000256" key="4">
    <source>
        <dbReference type="ARBA" id="ARBA00004752"/>
    </source>
</evidence>
<dbReference type="SUPFAM" id="SSF56176">
    <property type="entry name" value="FAD-binding/transporter-associated domain-like"/>
    <property type="match status" value="1"/>
</dbReference>
<dbReference type="GO" id="GO:0008360">
    <property type="term" value="P:regulation of cell shape"/>
    <property type="evidence" value="ECO:0007669"/>
    <property type="project" value="UniProtKB-KW"/>
</dbReference>
<dbReference type="GO" id="GO:0071949">
    <property type="term" value="F:FAD binding"/>
    <property type="evidence" value="ECO:0007669"/>
    <property type="project" value="InterPro"/>
</dbReference>
<dbReference type="Proteomes" id="UP000002878">
    <property type="component" value="Chromosome"/>
</dbReference>
<dbReference type="InterPro" id="IPR016167">
    <property type="entry name" value="FAD-bd_PCMH_sub1"/>
</dbReference>
<dbReference type="InterPro" id="IPR016166">
    <property type="entry name" value="FAD-bd_PCMH"/>
</dbReference>
<evidence type="ECO:0000256" key="3">
    <source>
        <dbReference type="ARBA" id="ARBA00004496"/>
    </source>
</evidence>
<keyword evidence="7 16" id="KW-0285">Flavoprotein</keyword>
<comment type="similarity">
    <text evidence="16">Belongs to the MurB family.</text>
</comment>
<dbReference type="InterPro" id="IPR006094">
    <property type="entry name" value="Oxid_FAD_bind_N"/>
</dbReference>
<dbReference type="PROSITE" id="PS51387">
    <property type="entry name" value="FAD_PCMH"/>
    <property type="match status" value="1"/>
</dbReference>
<evidence type="ECO:0000256" key="7">
    <source>
        <dbReference type="ARBA" id="ARBA00022630"/>
    </source>
</evidence>
<evidence type="ECO:0000256" key="11">
    <source>
        <dbReference type="ARBA" id="ARBA00022984"/>
    </source>
</evidence>
<comment type="subcellular location">
    <subcellularLocation>
        <location evidence="3 16">Cytoplasm</location>
    </subcellularLocation>
</comment>
<keyword evidence="9 16" id="KW-0521">NADP</keyword>
<dbReference type="AlphaFoldDB" id="I2C4U8"/>
<dbReference type="Pfam" id="PF02873">
    <property type="entry name" value="MurB_C"/>
    <property type="match status" value="1"/>
</dbReference>
<dbReference type="GO" id="GO:0008762">
    <property type="term" value="F:UDP-N-acetylmuramate dehydrogenase activity"/>
    <property type="evidence" value="ECO:0007669"/>
    <property type="project" value="UniProtKB-UniRule"/>
</dbReference>
<evidence type="ECO:0000313" key="19">
    <source>
        <dbReference type="Proteomes" id="UP000002878"/>
    </source>
</evidence>
<keyword evidence="14 16" id="KW-0961">Cell wall biogenesis/degradation</keyword>
<dbReference type="PANTHER" id="PTHR21071:SF5">
    <property type="entry name" value="UDP-N-ACETYLENOLPYRUVOYLGLUCOSAMINE REDUCTASE"/>
    <property type="match status" value="1"/>
</dbReference>
<evidence type="ECO:0000259" key="17">
    <source>
        <dbReference type="PROSITE" id="PS51387"/>
    </source>
</evidence>
<evidence type="ECO:0000256" key="8">
    <source>
        <dbReference type="ARBA" id="ARBA00022827"/>
    </source>
</evidence>
<dbReference type="Gene3D" id="3.30.43.10">
    <property type="entry name" value="Uridine Diphospho-n-acetylenolpyruvylglucosamine Reductase, domain 2"/>
    <property type="match status" value="1"/>
</dbReference>